<dbReference type="PROSITE" id="PS50110">
    <property type="entry name" value="RESPONSE_REGULATORY"/>
    <property type="match status" value="1"/>
</dbReference>
<dbReference type="SMART" id="SM00448">
    <property type="entry name" value="REC"/>
    <property type="match status" value="1"/>
</dbReference>
<dbReference type="InterPro" id="IPR001610">
    <property type="entry name" value="PAC"/>
</dbReference>
<dbReference type="Pfam" id="PF13426">
    <property type="entry name" value="PAS_9"/>
    <property type="match status" value="1"/>
</dbReference>
<dbReference type="InterPro" id="IPR000700">
    <property type="entry name" value="PAS-assoc_C"/>
</dbReference>
<dbReference type="InterPro" id="IPR001789">
    <property type="entry name" value="Sig_transdc_resp-reg_receiver"/>
</dbReference>
<dbReference type="InterPro" id="IPR011006">
    <property type="entry name" value="CheY-like_superfamily"/>
</dbReference>
<dbReference type="Proteomes" id="UP000677668">
    <property type="component" value="Chromosome 1"/>
</dbReference>
<dbReference type="PROSITE" id="PS50112">
    <property type="entry name" value="PAS"/>
    <property type="match status" value="3"/>
</dbReference>
<evidence type="ECO:0000256" key="1">
    <source>
        <dbReference type="ARBA" id="ARBA00000085"/>
    </source>
</evidence>
<gene>
    <name evidence="10" type="ORF">J8C05_00160</name>
</gene>
<dbReference type="SUPFAM" id="SSF55785">
    <property type="entry name" value="PYP-like sensor domain (PAS domain)"/>
    <property type="match status" value="4"/>
</dbReference>
<dbReference type="CDD" id="cd00075">
    <property type="entry name" value="HATPase"/>
    <property type="match status" value="1"/>
</dbReference>
<feature type="region of interest" description="Disordered" evidence="5">
    <location>
        <begin position="255"/>
        <end position="287"/>
    </location>
</feature>
<dbReference type="SMART" id="SM00086">
    <property type="entry name" value="PAC"/>
    <property type="match status" value="2"/>
</dbReference>
<feature type="domain" description="Response regulatory" evidence="7">
    <location>
        <begin position="16"/>
        <end position="132"/>
    </location>
</feature>
<dbReference type="Gene3D" id="1.10.287.130">
    <property type="match status" value="1"/>
</dbReference>
<evidence type="ECO:0000313" key="11">
    <source>
        <dbReference type="Proteomes" id="UP000677668"/>
    </source>
</evidence>
<dbReference type="Pfam" id="PF13188">
    <property type="entry name" value="PAS_8"/>
    <property type="match status" value="2"/>
</dbReference>
<comment type="catalytic activity">
    <reaction evidence="1">
        <text>ATP + protein L-histidine = ADP + protein N-phospho-L-histidine.</text>
        <dbReference type="EC" id="2.7.13.3"/>
    </reaction>
</comment>
<accession>A0ABX8B0B2</accession>
<evidence type="ECO:0000259" key="7">
    <source>
        <dbReference type="PROSITE" id="PS50110"/>
    </source>
</evidence>
<feature type="domain" description="PAS" evidence="8">
    <location>
        <begin position="281"/>
        <end position="325"/>
    </location>
</feature>
<feature type="domain" description="Histidine kinase" evidence="6">
    <location>
        <begin position="661"/>
        <end position="871"/>
    </location>
</feature>
<organism evidence="10 11">
    <name type="scientific">Chloracidobacterium sp. N</name>
    <dbReference type="NCBI Taxonomy" id="2821540"/>
    <lineage>
        <taxon>Bacteria</taxon>
        <taxon>Pseudomonadati</taxon>
        <taxon>Acidobacteriota</taxon>
        <taxon>Terriglobia</taxon>
        <taxon>Terriglobales</taxon>
        <taxon>Acidobacteriaceae</taxon>
        <taxon>Chloracidobacterium</taxon>
        <taxon>Chloracidobacterium aggregatum</taxon>
    </lineage>
</organism>
<dbReference type="Pfam" id="PF08448">
    <property type="entry name" value="PAS_4"/>
    <property type="match status" value="1"/>
</dbReference>
<dbReference type="SMART" id="SM00387">
    <property type="entry name" value="HATPase_c"/>
    <property type="match status" value="1"/>
</dbReference>
<dbReference type="RefSeq" id="WP_211422250.1">
    <property type="nucleotide sequence ID" value="NZ_CP072642.1"/>
</dbReference>
<dbReference type="EMBL" id="CP072642">
    <property type="protein sequence ID" value="QUV93918.1"/>
    <property type="molecule type" value="Genomic_DNA"/>
</dbReference>
<dbReference type="SUPFAM" id="SSF52172">
    <property type="entry name" value="CheY-like"/>
    <property type="match status" value="1"/>
</dbReference>
<dbReference type="SMART" id="SM00388">
    <property type="entry name" value="HisKA"/>
    <property type="match status" value="1"/>
</dbReference>
<evidence type="ECO:0000259" key="8">
    <source>
        <dbReference type="PROSITE" id="PS50112"/>
    </source>
</evidence>
<dbReference type="PRINTS" id="PR00344">
    <property type="entry name" value="BCTRLSENSOR"/>
</dbReference>
<dbReference type="InterPro" id="IPR003661">
    <property type="entry name" value="HisK_dim/P_dom"/>
</dbReference>
<name>A0ABX8B0B2_9BACT</name>
<dbReference type="InterPro" id="IPR003594">
    <property type="entry name" value="HATPase_dom"/>
</dbReference>
<evidence type="ECO:0000256" key="2">
    <source>
        <dbReference type="ARBA" id="ARBA00012438"/>
    </source>
</evidence>
<dbReference type="Gene3D" id="3.30.450.20">
    <property type="entry name" value="PAS domain"/>
    <property type="match status" value="4"/>
</dbReference>
<dbReference type="SUPFAM" id="SSF55874">
    <property type="entry name" value="ATPase domain of HSP90 chaperone/DNA topoisomerase II/histidine kinase"/>
    <property type="match status" value="1"/>
</dbReference>
<dbReference type="Pfam" id="PF02518">
    <property type="entry name" value="HATPase_c"/>
    <property type="match status" value="1"/>
</dbReference>
<dbReference type="SUPFAM" id="SSF47384">
    <property type="entry name" value="Homodimeric domain of signal transducing histidine kinase"/>
    <property type="match status" value="1"/>
</dbReference>
<evidence type="ECO:0000256" key="5">
    <source>
        <dbReference type="SAM" id="MobiDB-lite"/>
    </source>
</evidence>
<dbReference type="CDD" id="cd00082">
    <property type="entry name" value="HisKA"/>
    <property type="match status" value="1"/>
</dbReference>
<dbReference type="InterPro" id="IPR036890">
    <property type="entry name" value="HATPase_C_sf"/>
</dbReference>
<sequence>MLQPAKTSPGNPAEPLIHIVDDDDTVRRLLTILMEKEGFRVVAHRNGLTALEQSPALQPELVMLDVAMPGMDGITLCRHLRQLDAYRQVPILMLTGLSDDGTVAAAYAAGATDYIPKPLRPEVLRHKVSHLLHSHHIARQLRETENKLRSIVQYANDAILVLDAALHVLELNPKAELLLGAGVVGNMIGELLDTEESLDTLLPHLTRTGRSIGAAVRNRDGRTASVELTSSDFYLGTHRRYVLILRNITGRKPSEKTLEVPSDLPDSLTAVPSQGRGPSEPEPETSDILDALPLGLARLNRRGQIIFINRRLTDMLGERPSRCLGASGRRYVSRLGWKEYKPALRRFLSHRPLSIAAGEPVVLTRSLVLRKTDGCFFPVILSLMPVAGKDGWLVLVEDRTRHQTLEDRLRCLNEEWVVAVDALPDMILLEDRMGRIRRCNRAVAEFLQRPYSAIIGQTSAALFWGAREGSLAHCVQHPAAFQFPTSDRWFRMNSYWIDQERGIGTGWVHIITDITSQRRSELERGRLIRVIEQVGEAVVTFDRHGRVQFCNPAFEQLTGIRSWEAVGHSLHRLGFGPVDRAVRRDILRQLVRGKGWCGRYLARRRDGSTYPQQATISPVRDAQGQLQNVVVVCRDVTEQLRYEAIAEAVNVTENASHIFSAIRHEMGNPINSIKTALTVLRQTKPLSSEAVTTYVERCLSEIGRVEYLLRALRSFSLYETPELKAQPLLPFLERFCALVKEGLSAQGVDFQPRLASDLGWINFDARALHQALMNLISNAVDALSPVPTPQITLMARRYRRLIVIEVHDNGPGIEPKHRDHIFKPFYTTKPQGTGLGLVIARKLLSRMRGTVELQSPPAGGCVAIVTLEALPEDDR</sequence>
<evidence type="ECO:0000313" key="10">
    <source>
        <dbReference type="EMBL" id="QUV93918.1"/>
    </source>
</evidence>
<feature type="modified residue" description="4-aspartylphosphate" evidence="4">
    <location>
        <position position="65"/>
    </location>
</feature>
<dbReference type="NCBIfam" id="TIGR00229">
    <property type="entry name" value="sensory_box"/>
    <property type="match status" value="2"/>
</dbReference>
<dbReference type="EC" id="2.7.13.3" evidence="2"/>
<dbReference type="InterPro" id="IPR005467">
    <property type="entry name" value="His_kinase_dom"/>
</dbReference>
<feature type="domain" description="PAC" evidence="9">
    <location>
        <begin position="594"/>
        <end position="648"/>
    </location>
</feature>
<evidence type="ECO:0000256" key="3">
    <source>
        <dbReference type="ARBA" id="ARBA00022553"/>
    </source>
</evidence>
<dbReference type="Gene3D" id="3.40.50.2300">
    <property type="match status" value="1"/>
</dbReference>
<dbReference type="Pfam" id="PF00512">
    <property type="entry name" value="HisKA"/>
    <property type="match status" value="1"/>
</dbReference>
<proteinExistence type="predicted"/>
<dbReference type="SMART" id="SM00091">
    <property type="entry name" value="PAS"/>
    <property type="match status" value="4"/>
</dbReference>
<feature type="domain" description="PAS" evidence="8">
    <location>
        <begin position="523"/>
        <end position="594"/>
    </location>
</feature>
<dbReference type="PROSITE" id="PS50109">
    <property type="entry name" value="HIS_KIN"/>
    <property type="match status" value="1"/>
</dbReference>
<dbReference type="InterPro" id="IPR000014">
    <property type="entry name" value="PAS"/>
</dbReference>
<dbReference type="Pfam" id="PF00072">
    <property type="entry name" value="Response_reg"/>
    <property type="match status" value="1"/>
</dbReference>
<evidence type="ECO:0000259" key="6">
    <source>
        <dbReference type="PROSITE" id="PS50109"/>
    </source>
</evidence>
<dbReference type="InterPro" id="IPR004358">
    <property type="entry name" value="Sig_transdc_His_kin-like_C"/>
</dbReference>
<dbReference type="InterPro" id="IPR035965">
    <property type="entry name" value="PAS-like_dom_sf"/>
</dbReference>
<protein>
    <recommendedName>
        <fullName evidence="2">histidine kinase</fullName>
        <ecNumber evidence="2">2.7.13.3</ecNumber>
    </recommendedName>
</protein>
<keyword evidence="3 4" id="KW-0597">Phosphoprotein</keyword>
<dbReference type="CDD" id="cd00130">
    <property type="entry name" value="PAS"/>
    <property type="match status" value="2"/>
</dbReference>
<dbReference type="CDD" id="cd17574">
    <property type="entry name" value="REC_OmpR"/>
    <property type="match status" value="1"/>
</dbReference>
<dbReference type="InterPro" id="IPR013656">
    <property type="entry name" value="PAS_4"/>
</dbReference>
<reference evidence="10 11" key="1">
    <citation type="submission" date="2021-03" db="EMBL/GenBank/DDBJ databases">
        <title>Genomic and phenotypic characterization of Chloracidobacterium isolates provides evidence for multiple species.</title>
        <authorList>
            <person name="Saini M.K."/>
            <person name="Costas A.M.G."/>
            <person name="Tank M."/>
            <person name="Bryant D.A."/>
        </authorList>
    </citation>
    <scope>NUCLEOTIDE SEQUENCE [LARGE SCALE GENOMIC DNA]</scope>
    <source>
        <strain evidence="10 11">N</strain>
    </source>
</reference>
<dbReference type="PANTHER" id="PTHR43547:SF2">
    <property type="entry name" value="HYBRID SIGNAL TRANSDUCTION HISTIDINE KINASE C"/>
    <property type="match status" value="1"/>
</dbReference>
<feature type="domain" description="PAS" evidence="8">
    <location>
        <begin position="144"/>
        <end position="180"/>
    </location>
</feature>
<dbReference type="Gene3D" id="3.30.565.10">
    <property type="entry name" value="Histidine kinase-like ATPase, C-terminal domain"/>
    <property type="match status" value="1"/>
</dbReference>
<dbReference type="PROSITE" id="PS50113">
    <property type="entry name" value="PAC"/>
    <property type="match status" value="1"/>
</dbReference>
<keyword evidence="11" id="KW-1185">Reference proteome</keyword>
<evidence type="ECO:0000256" key="4">
    <source>
        <dbReference type="PROSITE-ProRule" id="PRU00169"/>
    </source>
</evidence>
<evidence type="ECO:0000259" key="9">
    <source>
        <dbReference type="PROSITE" id="PS50113"/>
    </source>
</evidence>
<dbReference type="PANTHER" id="PTHR43547">
    <property type="entry name" value="TWO-COMPONENT HISTIDINE KINASE"/>
    <property type="match status" value="1"/>
</dbReference>
<dbReference type="InterPro" id="IPR036097">
    <property type="entry name" value="HisK_dim/P_sf"/>
</dbReference>